<dbReference type="EMBL" id="RQTK01000546">
    <property type="protein sequence ID" value="RUS77868.1"/>
    <property type="molecule type" value="Genomic_DNA"/>
</dbReference>
<comment type="caution">
    <text evidence="2">The sequence shown here is derived from an EMBL/GenBank/DDBJ whole genome shotgun (WGS) entry which is preliminary data.</text>
</comment>
<name>A0A433T8L6_ELYCH</name>
<feature type="region of interest" description="Disordered" evidence="1">
    <location>
        <begin position="90"/>
        <end position="110"/>
    </location>
</feature>
<accession>A0A433T8L6</accession>
<feature type="non-terminal residue" evidence="2">
    <location>
        <position position="1"/>
    </location>
</feature>
<proteinExistence type="predicted"/>
<feature type="compositionally biased region" description="Basic and acidic residues" evidence="1">
    <location>
        <begin position="265"/>
        <end position="275"/>
    </location>
</feature>
<evidence type="ECO:0000256" key="1">
    <source>
        <dbReference type="SAM" id="MobiDB-lite"/>
    </source>
</evidence>
<dbReference type="Proteomes" id="UP000271974">
    <property type="component" value="Unassembled WGS sequence"/>
</dbReference>
<feature type="region of interest" description="Disordered" evidence="1">
    <location>
        <begin position="1"/>
        <end position="70"/>
    </location>
</feature>
<keyword evidence="3" id="KW-1185">Reference proteome</keyword>
<reference evidence="2 3" key="1">
    <citation type="submission" date="2019-01" db="EMBL/GenBank/DDBJ databases">
        <title>A draft genome assembly of the solar-powered sea slug Elysia chlorotica.</title>
        <authorList>
            <person name="Cai H."/>
            <person name="Li Q."/>
            <person name="Fang X."/>
            <person name="Li J."/>
            <person name="Curtis N.E."/>
            <person name="Altenburger A."/>
            <person name="Shibata T."/>
            <person name="Feng M."/>
            <person name="Maeda T."/>
            <person name="Schwartz J.A."/>
            <person name="Shigenobu S."/>
            <person name="Lundholm N."/>
            <person name="Nishiyama T."/>
            <person name="Yang H."/>
            <person name="Hasebe M."/>
            <person name="Li S."/>
            <person name="Pierce S.K."/>
            <person name="Wang J."/>
        </authorList>
    </citation>
    <scope>NUCLEOTIDE SEQUENCE [LARGE SCALE GENOMIC DNA]</scope>
    <source>
        <strain evidence="2">EC2010</strain>
        <tissue evidence="2">Whole organism of an adult</tissue>
    </source>
</reference>
<feature type="compositionally biased region" description="Polar residues" evidence="1">
    <location>
        <begin position="218"/>
        <end position="235"/>
    </location>
</feature>
<sequence>PTPPTAAAQNVSGTRRPSQPFHRSLSQPSQRSGSQVDFSARTEMSCYALESQRRSAEPNDYARSEPTHQTNIKYTISHGGGAAGISVSSTITSSARGRSATPRRSQSEKVMTAVGAVGGGAGPRRAGTCSLPKLSTIHDGQEFDGAGDFVDTIDHLDPLPLEAIRGNNLLPDNLRSSQEPLVSHQGSSVQPHPDPRFDLHTSSPPPYFPQSPPDSGSCYENLSLNKTQTSPQRKSSIYANQISVESAEHPEEIFTMDLSEPVRSGGDDGAAHTKPDSPPGPELAGDYAYLKQPDDGGLGSAAPRPELDHSIDMQDVFADALDKVVPITSTPNPGGRTHRLGSAYDIPPKGDDPYDIPPTSNKPSRGDDPYDIPPTSGNSQGEKRDFYDDSSMSRRKRRGDDPYDIPPTSETPPRGVDLCSAPHIFDKEPKRTGPYNVPPTSSTPPRSRAVDLFSSPPVSDMRAGADDPYDIPPSHTTRHTDPYHIPPAAGTPRPTRTRTNLDYVPTAMARSPAQGDSPYDIPPCSYKM</sequence>
<feature type="region of interest" description="Disordered" evidence="1">
    <location>
        <begin position="248"/>
        <end position="528"/>
    </location>
</feature>
<protein>
    <submittedName>
        <fullName evidence="2">Uncharacterized protein</fullName>
    </submittedName>
</protein>
<feature type="compositionally biased region" description="Polar residues" evidence="1">
    <location>
        <begin position="7"/>
        <end position="17"/>
    </location>
</feature>
<feature type="compositionally biased region" description="Basic and acidic residues" evidence="1">
    <location>
        <begin position="51"/>
        <end position="66"/>
    </location>
</feature>
<dbReference type="AlphaFoldDB" id="A0A433T8L6"/>
<evidence type="ECO:0000313" key="3">
    <source>
        <dbReference type="Proteomes" id="UP000271974"/>
    </source>
</evidence>
<feature type="compositionally biased region" description="Low complexity" evidence="1">
    <location>
        <begin position="438"/>
        <end position="447"/>
    </location>
</feature>
<feature type="region of interest" description="Disordered" evidence="1">
    <location>
        <begin position="170"/>
        <end position="235"/>
    </location>
</feature>
<feature type="compositionally biased region" description="Pro residues" evidence="1">
    <location>
        <begin position="203"/>
        <end position="212"/>
    </location>
</feature>
<feature type="compositionally biased region" description="Polar residues" evidence="1">
    <location>
        <begin position="174"/>
        <end position="190"/>
    </location>
</feature>
<dbReference type="OrthoDB" id="10267683at2759"/>
<organism evidence="2 3">
    <name type="scientific">Elysia chlorotica</name>
    <name type="common">Eastern emerald elysia</name>
    <name type="synonym">Sea slug</name>
    <dbReference type="NCBI Taxonomy" id="188477"/>
    <lineage>
        <taxon>Eukaryota</taxon>
        <taxon>Metazoa</taxon>
        <taxon>Spiralia</taxon>
        <taxon>Lophotrochozoa</taxon>
        <taxon>Mollusca</taxon>
        <taxon>Gastropoda</taxon>
        <taxon>Heterobranchia</taxon>
        <taxon>Euthyneura</taxon>
        <taxon>Panpulmonata</taxon>
        <taxon>Sacoglossa</taxon>
        <taxon>Placobranchoidea</taxon>
        <taxon>Plakobranchidae</taxon>
        <taxon>Elysia</taxon>
    </lineage>
</organism>
<evidence type="ECO:0000313" key="2">
    <source>
        <dbReference type="EMBL" id="RUS77868.1"/>
    </source>
</evidence>
<feature type="compositionally biased region" description="Polar residues" evidence="1">
    <location>
        <begin position="24"/>
        <end position="37"/>
    </location>
</feature>
<gene>
    <name evidence="2" type="ORF">EGW08_014381</name>
</gene>
<feature type="compositionally biased region" description="Low complexity" evidence="1">
    <location>
        <begin position="486"/>
        <end position="498"/>
    </location>
</feature>